<keyword evidence="2" id="KW-0249">Electron transport</keyword>
<protein>
    <submittedName>
        <fullName evidence="9">Thioredoxin</fullName>
    </submittedName>
</protein>
<feature type="active site" description="Nucleophile" evidence="5">
    <location>
        <position position="53"/>
    </location>
</feature>
<dbReference type="RefSeq" id="WP_089731677.1">
    <property type="nucleotide sequence ID" value="NZ_FNIA01000003.1"/>
</dbReference>
<feature type="active site" description="Nucleophile" evidence="5">
    <location>
        <position position="50"/>
    </location>
</feature>
<feature type="site" description="Contributes to redox potential value" evidence="5">
    <location>
        <position position="52"/>
    </location>
</feature>
<dbReference type="InterPro" id="IPR036249">
    <property type="entry name" value="Thioredoxin-like_sf"/>
</dbReference>
<dbReference type="Pfam" id="PF00085">
    <property type="entry name" value="Thioredoxin"/>
    <property type="match status" value="1"/>
</dbReference>
<evidence type="ECO:0000259" key="8">
    <source>
        <dbReference type="PROSITE" id="PS51352"/>
    </source>
</evidence>
<feature type="site" description="Contributes to redox potential value" evidence="5">
    <location>
        <position position="51"/>
    </location>
</feature>
<evidence type="ECO:0000256" key="5">
    <source>
        <dbReference type="PIRSR" id="PIRSR000077-1"/>
    </source>
</evidence>
<feature type="region of interest" description="Disordered" evidence="7">
    <location>
        <begin position="1"/>
        <end position="29"/>
    </location>
</feature>
<dbReference type="PROSITE" id="PS00194">
    <property type="entry name" value="THIOREDOXIN_1"/>
    <property type="match status" value="1"/>
</dbReference>
<dbReference type="InterPro" id="IPR005746">
    <property type="entry name" value="Thioredoxin"/>
</dbReference>
<dbReference type="STRING" id="996166.SAMN05192554_103176"/>
<dbReference type="SUPFAM" id="SSF52833">
    <property type="entry name" value="Thioredoxin-like"/>
    <property type="match status" value="1"/>
</dbReference>
<dbReference type="OrthoDB" id="35385at2157"/>
<accession>A0A1G9TWD9</accession>
<dbReference type="GO" id="GO:0015035">
    <property type="term" value="F:protein-disulfide reductase activity"/>
    <property type="evidence" value="ECO:0007669"/>
    <property type="project" value="InterPro"/>
</dbReference>
<dbReference type="PRINTS" id="PR00421">
    <property type="entry name" value="THIOREDOXIN"/>
</dbReference>
<feature type="domain" description="Thioredoxin" evidence="8">
    <location>
        <begin position="2"/>
        <end position="123"/>
    </location>
</feature>
<dbReference type="PANTHER" id="PTHR45663:SF11">
    <property type="entry name" value="GEO12009P1"/>
    <property type="match status" value="1"/>
</dbReference>
<dbReference type="PANTHER" id="PTHR45663">
    <property type="entry name" value="GEO12009P1"/>
    <property type="match status" value="1"/>
</dbReference>
<dbReference type="GO" id="GO:0005737">
    <property type="term" value="C:cytoplasm"/>
    <property type="evidence" value="ECO:0007669"/>
    <property type="project" value="TreeGrafter"/>
</dbReference>
<dbReference type="InterPro" id="IPR013766">
    <property type="entry name" value="Thioredoxin_domain"/>
</dbReference>
<organism evidence="9 10">
    <name type="scientific">Haloarchaeobius iranensis</name>
    <dbReference type="NCBI Taxonomy" id="996166"/>
    <lineage>
        <taxon>Archaea</taxon>
        <taxon>Methanobacteriati</taxon>
        <taxon>Methanobacteriota</taxon>
        <taxon>Stenosarchaea group</taxon>
        <taxon>Halobacteria</taxon>
        <taxon>Halobacteriales</taxon>
        <taxon>Halorubellaceae</taxon>
        <taxon>Haloarchaeobius</taxon>
    </lineage>
</organism>
<reference evidence="9 10" key="1">
    <citation type="submission" date="2016-10" db="EMBL/GenBank/DDBJ databases">
        <authorList>
            <person name="de Groot N.N."/>
        </authorList>
    </citation>
    <scope>NUCLEOTIDE SEQUENCE [LARGE SCALE GENOMIC DNA]</scope>
    <source>
        <strain evidence="10">EB21,IBRC-M 10013,KCTC 4048</strain>
    </source>
</reference>
<dbReference type="InterPro" id="IPR017937">
    <property type="entry name" value="Thioredoxin_CS"/>
</dbReference>
<evidence type="ECO:0000256" key="6">
    <source>
        <dbReference type="PIRSR" id="PIRSR000077-4"/>
    </source>
</evidence>
<dbReference type="NCBIfam" id="TIGR01068">
    <property type="entry name" value="thioredoxin"/>
    <property type="match status" value="1"/>
</dbReference>
<dbReference type="PIRSF" id="PIRSF000077">
    <property type="entry name" value="Thioredoxin"/>
    <property type="match status" value="1"/>
</dbReference>
<dbReference type="Gene3D" id="3.40.30.10">
    <property type="entry name" value="Glutaredoxin"/>
    <property type="match status" value="1"/>
</dbReference>
<name>A0A1G9TWD9_9EURY</name>
<keyword evidence="10" id="KW-1185">Reference proteome</keyword>
<dbReference type="Proteomes" id="UP000199370">
    <property type="component" value="Unassembled WGS sequence"/>
</dbReference>
<feature type="compositionally biased region" description="Polar residues" evidence="7">
    <location>
        <begin position="13"/>
        <end position="29"/>
    </location>
</feature>
<proteinExistence type="predicted"/>
<feature type="disulfide bond" description="Redox-active" evidence="6">
    <location>
        <begin position="50"/>
        <end position="53"/>
    </location>
</feature>
<dbReference type="PROSITE" id="PS51352">
    <property type="entry name" value="THIOREDOXIN_2"/>
    <property type="match status" value="1"/>
</dbReference>
<dbReference type="CDD" id="cd02947">
    <property type="entry name" value="TRX_family"/>
    <property type="match status" value="1"/>
</dbReference>
<evidence type="ECO:0000313" key="9">
    <source>
        <dbReference type="EMBL" id="SDM52090.1"/>
    </source>
</evidence>
<evidence type="ECO:0000313" key="10">
    <source>
        <dbReference type="Proteomes" id="UP000199370"/>
    </source>
</evidence>
<evidence type="ECO:0000256" key="3">
    <source>
        <dbReference type="ARBA" id="ARBA00023157"/>
    </source>
</evidence>
<keyword evidence="4 6" id="KW-0676">Redox-active center</keyword>
<evidence type="ECO:0000256" key="1">
    <source>
        <dbReference type="ARBA" id="ARBA00022448"/>
    </source>
</evidence>
<feature type="site" description="Deprotonates C-terminal active site Cys" evidence="5">
    <location>
        <position position="44"/>
    </location>
</feature>
<evidence type="ECO:0000256" key="4">
    <source>
        <dbReference type="ARBA" id="ARBA00023284"/>
    </source>
</evidence>
<keyword evidence="3 6" id="KW-1015">Disulfide bond</keyword>
<gene>
    <name evidence="9" type="ORF">SAMN05192554_103176</name>
</gene>
<keyword evidence="1" id="KW-0813">Transport</keyword>
<dbReference type="EMBL" id="FNIA01000003">
    <property type="protein sequence ID" value="SDM52090.1"/>
    <property type="molecule type" value="Genomic_DNA"/>
</dbReference>
<sequence>MSDVAESNDDVTDTSATNTAEPVHVESQSHLQTLVADEDVVLVDFYADWCGPCKMLEPVVAELAAETDATVAKVDIDELQALAQENGVRGVPTLLLYADGELVERMVGVQEKSTLAGLIEQHS</sequence>
<feature type="compositionally biased region" description="Acidic residues" evidence="7">
    <location>
        <begin position="1"/>
        <end position="12"/>
    </location>
</feature>
<evidence type="ECO:0000256" key="7">
    <source>
        <dbReference type="SAM" id="MobiDB-lite"/>
    </source>
</evidence>
<dbReference type="AlphaFoldDB" id="A0A1G9TWD9"/>
<evidence type="ECO:0000256" key="2">
    <source>
        <dbReference type="ARBA" id="ARBA00022982"/>
    </source>
</evidence>